<organism evidence="2 3">
    <name type="scientific">Jimgerdemannia flammicorona</name>
    <dbReference type="NCBI Taxonomy" id="994334"/>
    <lineage>
        <taxon>Eukaryota</taxon>
        <taxon>Fungi</taxon>
        <taxon>Fungi incertae sedis</taxon>
        <taxon>Mucoromycota</taxon>
        <taxon>Mucoromycotina</taxon>
        <taxon>Endogonomycetes</taxon>
        <taxon>Endogonales</taxon>
        <taxon>Endogonaceae</taxon>
        <taxon>Jimgerdemannia</taxon>
    </lineage>
</organism>
<protein>
    <submittedName>
        <fullName evidence="2">CRAL-TRIO domain-containing protein</fullName>
    </submittedName>
</protein>
<dbReference type="SMART" id="SM01100">
    <property type="entry name" value="CRAL_TRIO_N"/>
    <property type="match status" value="1"/>
</dbReference>
<sequence>MTTDSTPKPDPNVETPVTHIPVLEPSSGIQLLLNPALDESQQHKLKALREHVQVQVLPETDDYHAKETAFLSDSTLQRYLRARKWDLESAKKQLDGSILWRRSYKPEMIDPKEVEPESLTGKMYLNGFDKHGRPTLYLKPRYENTKPSAAQIRNVVFNLERATRLMPEGVDNLNIIIDMAGSSMSTSPGVGISKQFLDVLGNHYPERLGVACIVHSPWFFWPFFKVISPFIDPITRSKIKFVDPKHVYEPAKDSSKEHEWVSLFEYYTPEQLEKDFNGGINFKWDFEKYWQALLDKTGNPF</sequence>
<reference evidence="2 3" key="1">
    <citation type="journal article" date="2018" name="New Phytol.">
        <title>Phylogenomics of Endogonaceae and evolution of mycorrhizas within Mucoromycota.</title>
        <authorList>
            <person name="Chang Y."/>
            <person name="Desiro A."/>
            <person name="Na H."/>
            <person name="Sandor L."/>
            <person name="Lipzen A."/>
            <person name="Clum A."/>
            <person name="Barry K."/>
            <person name="Grigoriev I.V."/>
            <person name="Martin F.M."/>
            <person name="Stajich J.E."/>
            <person name="Smith M.E."/>
            <person name="Bonito G."/>
            <person name="Spatafora J.W."/>
        </authorList>
    </citation>
    <scope>NUCLEOTIDE SEQUENCE [LARGE SCALE GENOMIC DNA]</scope>
    <source>
        <strain evidence="2 3">GMNB39</strain>
    </source>
</reference>
<dbReference type="SMART" id="SM00516">
    <property type="entry name" value="SEC14"/>
    <property type="match status" value="1"/>
</dbReference>
<dbReference type="EMBL" id="RBNI01011617">
    <property type="protein sequence ID" value="RUP43129.1"/>
    <property type="molecule type" value="Genomic_DNA"/>
</dbReference>
<evidence type="ECO:0000313" key="2">
    <source>
        <dbReference type="EMBL" id="RUP43129.1"/>
    </source>
</evidence>
<dbReference type="PROSITE" id="PS50191">
    <property type="entry name" value="CRAL_TRIO"/>
    <property type="match status" value="1"/>
</dbReference>
<dbReference type="InterPro" id="IPR052578">
    <property type="entry name" value="PI_Transfer_CRAL-TRIO"/>
</dbReference>
<dbReference type="CDD" id="cd00170">
    <property type="entry name" value="SEC14"/>
    <property type="match status" value="1"/>
</dbReference>
<dbReference type="InterPro" id="IPR011074">
    <property type="entry name" value="CRAL/TRIO_N_dom"/>
</dbReference>
<evidence type="ECO:0000259" key="1">
    <source>
        <dbReference type="PROSITE" id="PS50191"/>
    </source>
</evidence>
<dbReference type="OrthoDB" id="75724at2759"/>
<dbReference type="PANTHER" id="PTHR45824:SF29">
    <property type="entry name" value="GH16843P"/>
    <property type="match status" value="1"/>
</dbReference>
<keyword evidence="3" id="KW-1185">Reference proteome</keyword>
<dbReference type="AlphaFoldDB" id="A0A433CX11"/>
<name>A0A433CX11_9FUNG</name>
<dbReference type="SUPFAM" id="SSF46938">
    <property type="entry name" value="CRAL/TRIO N-terminal domain"/>
    <property type="match status" value="1"/>
</dbReference>
<dbReference type="Proteomes" id="UP000268093">
    <property type="component" value="Unassembled WGS sequence"/>
</dbReference>
<dbReference type="PANTHER" id="PTHR45824">
    <property type="entry name" value="GH16843P"/>
    <property type="match status" value="1"/>
</dbReference>
<comment type="caution">
    <text evidence="2">The sequence shown here is derived from an EMBL/GenBank/DDBJ whole genome shotgun (WGS) entry which is preliminary data.</text>
</comment>
<evidence type="ECO:0000313" key="3">
    <source>
        <dbReference type="Proteomes" id="UP000268093"/>
    </source>
</evidence>
<accession>A0A433CX11</accession>
<dbReference type="GO" id="GO:0008526">
    <property type="term" value="F:phosphatidylinositol transfer activity"/>
    <property type="evidence" value="ECO:0007669"/>
    <property type="project" value="TreeGrafter"/>
</dbReference>
<feature type="domain" description="CRAL-TRIO" evidence="1">
    <location>
        <begin position="107"/>
        <end position="284"/>
    </location>
</feature>
<gene>
    <name evidence="2" type="ORF">BC936DRAFT_137569</name>
</gene>
<proteinExistence type="predicted"/>
<dbReference type="InterPro" id="IPR036273">
    <property type="entry name" value="CRAL/TRIO_N_dom_sf"/>
</dbReference>
<dbReference type="SUPFAM" id="SSF52087">
    <property type="entry name" value="CRAL/TRIO domain"/>
    <property type="match status" value="1"/>
</dbReference>
<dbReference type="InterPro" id="IPR036865">
    <property type="entry name" value="CRAL-TRIO_dom_sf"/>
</dbReference>
<dbReference type="Gene3D" id="3.40.525.10">
    <property type="entry name" value="CRAL-TRIO lipid binding domain"/>
    <property type="match status" value="1"/>
</dbReference>
<dbReference type="InterPro" id="IPR001251">
    <property type="entry name" value="CRAL-TRIO_dom"/>
</dbReference>
<dbReference type="Pfam" id="PF00650">
    <property type="entry name" value="CRAL_TRIO"/>
    <property type="match status" value="1"/>
</dbReference>
<dbReference type="Pfam" id="PF03765">
    <property type="entry name" value="CRAL_TRIO_N"/>
    <property type="match status" value="1"/>
</dbReference>